<keyword evidence="1" id="KW-0812">Transmembrane</keyword>
<evidence type="ECO:0000256" key="1">
    <source>
        <dbReference type="SAM" id="Phobius"/>
    </source>
</evidence>
<reference evidence="2 3" key="1">
    <citation type="submission" date="2021-01" db="EMBL/GenBank/DDBJ databases">
        <title>Genomic Encyclopedia of Type Strains, Phase IV (KMG-IV): sequencing the most valuable type-strain genomes for metagenomic binning, comparative biology and taxonomic classification.</title>
        <authorList>
            <person name="Goeker M."/>
        </authorList>
    </citation>
    <scope>NUCLEOTIDE SEQUENCE [LARGE SCALE GENOMIC DNA]</scope>
    <source>
        <strain evidence="2 3">DSM 25890</strain>
    </source>
</reference>
<gene>
    <name evidence="2" type="ORF">JOC73_000744</name>
</gene>
<evidence type="ECO:0000313" key="2">
    <source>
        <dbReference type="EMBL" id="MBM7614233.1"/>
    </source>
</evidence>
<accession>A0ABS2NMS6</accession>
<comment type="caution">
    <text evidence="2">The sequence shown here is derived from an EMBL/GenBank/DDBJ whole genome shotgun (WGS) entry which is preliminary data.</text>
</comment>
<evidence type="ECO:0000313" key="3">
    <source>
        <dbReference type="Proteomes" id="UP001314796"/>
    </source>
</evidence>
<dbReference type="EMBL" id="JAFBEE010000003">
    <property type="protein sequence ID" value="MBM7614233.1"/>
    <property type="molecule type" value="Genomic_DNA"/>
</dbReference>
<proteinExistence type="predicted"/>
<dbReference type="Proteomes" id="UP001314796">
    <property type="component" value="Unassembled WGS sequence"/>
</dbReference>
<feature type="transmembrane region" description="Helical" evidence="1">
    <location>
        <begin position="85"/>
        <end position="108"/>
    </location>
</feature>
<evidence type="ECO:0008006" key="4">
    <source>
        <dbReference type="Google" id="ProtNLM"/>
    </source>
</evidence>
<feature type="transmembrane region" description="Helical" evidence="1">
    <location>
        <begin position="44"/>
        <end position="64"/>
    </location>
</feature>
<organism evidence="2 3">
    <name type="scientific">Alkaliphilus hydrothermalis</name>
    <dbReference type="NCBI Taxonomy" id="1482730"/>
    <lineage>
        <taxon>Bacteria</taxon>
        <taxon>Bacillati</taxon>
        <taxon>Bacillota</taxon>
        <taxon>Clostridia</taxon>
        <taxon>Peptostreptococcales</taxon>
        <taxon>Natronincolaceae</taxon>
        <taxon>Alkaliphilus</taxon>
    </lineage>
</organism>
<keyword evidence="1" id="KW-1133">Transmembrane helix</keyword>
<protein>
    <recommendedName>
        <fullName evidence="4">DUF5673 domain-containing protein</fullName>
    </recommendedName>
</protein>
<feature type="transmembrane region" description="Helical" evidence="1">
    <location>
        <begin position="120"/>
        <end position="138"/>
    </location>
</feature>
<keyword evidence="1" id="KW-0472">Membrane</keyword>
<keyword evidence="3" id="KW-1185">Reference proteome</keyword>
<dbReference type="RefSeq" id="WP_204400510.1">
    <property type="nucleotide sequence ID" value="NZ_JAFBEE010000003.1"/>
</dbReference>
<sequence>MYNTLRTIIFLVSSIIAYLVYPLIQQATYFLVDTTLAGRIAENYLIEIYSGLVLIFIVLTFAALQAIIRQVLLYRHSTSNSIMSFPITFFSATDRSIYYIVPFLAYLLPLFRTVNAREVLLIRIILFAITLSVFYFVLEFSKKHTKVFFVKEGLVVKGIDLRLNLPLPSPFINTTGFYPYTRFEHYSMTDSKVEFQLPAESGRITFEFEPDEKENLKQFLMMMNVPQGICHRDE</sequence>
<feature type="transmembrane region" description="Helical" evidence="1">
    <location>
        <begin position="7"/>
        <end position="24"/>
    </location>
</feature>
<name>A0ABS2NMS6_9FIRM</name>